<keyword evidence="2" id="KW-1185">Reference proteome</keyword>
<evidence type="ECO:0000313" key="2">
    <source>
        <dbReference type="Proteomes" id="UP000252174"/>
    </source>
</evidence>
<protein>
    <submittedName>
        <fullName evidence="1">Uncharacterized protein</fullName>
    </submittedName>
</protein>
<reference evidence="1 2" key="1">
    <citation type="submission" date="2018-07" db="EMBL/GenBank/DDBJ databases">
        <title>Genomic Encyclopedia of Type Strains, Phase IV (KMG-IV): sequencing the most valuable type-strain genomes for metagenomic binning, comparative biology and taxonomic classification.</title>
        <authorList>
            <person name="Goeker M."/>
        </authorList>
    </citation>
    <scope>NUCLEOTIDE SEQUENCE [LARGE SCALE GENOMIC DNA]</scope>
    <source>
        <strain evidence="1 2">DSM 100911</strain>
    </source>
</reference>
<sequence>MNSSAKSSILRLIDSTSGIFAPYSQTPYTATGALIAGWCW</sequence>
<accession>A0A369AU41</accession>
<organism evidence="1 2">
    <name type="scientific">Extensimonas vulgaris</name>
    <dbReference type="NCBI Taxonomy" id="1031594"/>
    <lineage>
        <taxon>Bacteria</taxon>
        <taxon>Pseudomonadati</taxon>
        <taxon>Pseudomonadota</taxon>
        <taxon>Betaproteobacteria</taxon>
        <taxon>Burkholderiales</taxon>
        <taxon>Comamonadaceae</taxon>
        <taxon>Extensimonas</taxon>
    </lineage>
</organism>
<dbReference type="AlphaFoldDB" id="A0A369AU41"/>
<gene>
    <name evidence="1" type="ORF">DFR45_101276</name>
</gene>
<comment type="caution">
    <text evidence="1">The sequence shown here is derived from an EMBL/GenBank/DDBJ whole genome shotgun (WGS) entry which is preliminary data.</text>
</comment>
<proteinExistence type="predicted"/>
<dbReference type="EMBL" id="QPJU01000001">
    <property type="protein sequence ID" value="RCX11747.1"/>
    <property type="molecule type" value="Genomic_DNA"/>
</dbReference>
<evidence type="ECO:0000313" key="1">
    <source>
        <dbReference type="EMBL" id="RCX11747.1"/>
    </source>
</evidence>
<dbReference type="Proteomes" id="UP000252174">
    <property type="component" value="Unassembled WGS sequence"/>
</dbReference>
<name>A0A369AU41_9BURK</name>